<feature type="compositionally biased region" description="Gly residues" evidence="1">
    <location>
        <begin position="1043"/>
        <end position="1060"/>
    </location>
</feature>
<feature type="compositionally biased region" description="Basic and acidic residues" evidence="1">
    <location>
        <begin position="790"/>
        <end position="799"/>
    </location>
</feature>
<dbReference type="EMBL" id="HBEC01004988">
    <property type="protein sequence ID" value="CAD8282223.1"/>
    <property type="molecule type" value="Transcribed_RNA"/>
</dbReference>
<feature type="region of interest" description="Disordered" evidence="1">
    <location>
        <begin position="847"/>
        <end position="922"/>
    </location>
</feature>
<proteinExistence type="predicted"/>
<feature type="region of interest" description="Disordered" evidence="1">
    <location>
        <begin position="727"/>
        <end position="751"/>
    </location>
</feature>
<feature type="compositionally biased region" description="Basic and acidic residues" evidence="1">
    <location>
        <begin position="727"/>
        <end position="740"/>
    </location>
</feature>
<protein>
    <submittedName>
        <fullName evidence="2">Uncharacterized protein</fullName>
    </submittedName>
</protein>
<reference evidence="2" key="1">
    <citation type="submission" date="2021-01" db="EMBL/GenBank/DDBJ databases">
        <authorList>
            <person name="Corre E."/>
            <person name="Pelletier E."/>
            <person name="Niang G."/>
            <person name="Scheremetjew M."/>
            <person name="Finn R."/>
            <person name="Kale V."/>
            <person name="Holt S."/>
            <person name="Cochrane G."/>
            <person name="Meng A."/>
            <person name="Brown T."/>
            <person name="Cohen L."/>
        </authorList>
    </citation>
    <scope>NUCLEOTIDE SEQUENCE</scope>
    <source>
        <strain evidence="2">CCMP219</strain>
    </source>
</reference>
<name>A0A7R9V1K1_9CHLO</name>
<accession>A0A7R9V1K1</accession>
<sequence length="1083" mass="115981">MAAASVAGTAGGGGGGGGYSDSASVASAWNAKACGSSSGVGSGDDGHVVFSSCAWRRAALEQELLLASPQPASCSTPAAECGVSLGYLRRLVELSRSMAPCDTDAFSVRDFVTSVVLPLTRARKSRFFELIPPKWTGKPRRGLVYASSVDMGTLLDQLAKGLEDDGVIEVPARMSSSTTQHDATDDYHVWFDVVAADQHPGLHRSSADPTLVKAVAKACSDGVAVILDTELTVLTRLWAMYETWSYVHCGHIKRIWVVMSRDTGIKDLLRFEAKVRAVDIARCEARLADDRTHLLSEIKSSVGMQKMLRTLKDSLVLSVRSGLRWSGNLHKVGLYSGLLLSNGELSQLQQVLHSIPELQDDEKMLREVQDVFMTYVSSAEDELDETQFAQVLVASGFEEKEAHSIYHQVNSDDGPGVGLEEFKEWWVKTQREAVGMRAPLQLTAKALEDNIVRMAAVMQREEETELAVLFNEYIQGIREGKFLKPGSMLPPSALKGDWQGIADTVAWQLHVHEFRDAANALYDMLMWNGDAMSTNPIELQLPKHCQDAPTLFRLLADYLQEFGAMLAFQASCRQHGQYFQKFSEELQNARVRTLLAEQISHSAGFQMPPSQQKLNHERFHVVRSMISLKYGNHQPIGHSLIVEAEKSLASWMAGNRQEKSKVLGNVRGGLGNLAHDYFRSRSQAEDGSVLKVRPRANPIGFVTKDRGNASVLSSLGPEALAYLEEMEKHQAKSDEADQDPKATSATSTLDDIERKLIRQPLKARSYLDSLDRDTLPSTRPPLSDATGGSNDDRGREGKGLDSPVPPRKNLAEIVGGSGAFGTVQGGLQRVRRVKTVSLMQLVPEGGRAVLPPLGKRHASRSAGGSPEASDSDQACARTWRDGALQPDDSGDAASHGKPVDASVLTGPGTRAPALAPLSGSHDASAGLERLRGQGIRRTTADIPVGSISAEGSAASGVGSLASRRPRFATARLSETSVAVTQTGSAAGVKQTTGRTSPAAQVLMAAGLGDPAPWLPPVGGSGGPSHALEEPPRRRGLFAQMQRGAGGGAQAAHGSGEGGGMRSSAAGATTRPGMLPAIRKAGAL</sequence>
<evidence type="ECO:0000313" key="2">
    <source>
        <dbReference type="EMBL" id="CAD8282223.1"/>
    </source>
</evidence>
<feature type="region of interest" description="Disordered" evidence="1">
    <location>
        <begin position="1042"/>
        <end position="1083"/>
    </location>
</feature>
<dbReference type="AlphaFoldDB" id="A0A7R9V1K1"/>
<gene>
    <name evidence="2" type="ORF">CEUR00632_LOCUS2258</name>
</gene>
<evidence type="ECO:0000256" key="1">
    <source>
        <dbReference type="SAM" id="MobiDB-lite"/>
    </source>
</evidence>
<feature type="region of interest" description="Disordered" evidence="1">
    <location>
        <begin position="768"/>
        <end position="810"/>
    </location>
</feature>
<organism evidence="2">
    <name type="scientific">Chlamydomonas euryale</name>
    <dbReference type="NCBI Taxonomy" id="1486919"/>
    <lineage>
        <taxon>Eukaryota</taxon>
        <taxon>Viridiplantae</taxon>
        <taxon>Chlorophyta</taxon>
        <taxon>core chlorophytes</taxon>
        <taxon>Chlorophyceae</taxon>
        <taxon>CS clade</taxon>
        <taxon>Chlamydomonadales</taxon>
        <taxon>Chlamydomonadaceae</taxon>
        <taxon>Chlamydomonas</taxon>
    </lineage>
</organism>